<dbReference type="OrthoDB" id="2420608at2759"/>
<feature type="compositionally biased region" description="Basic residues" evidence="1">
    <location>
        <begin position="222"/>
        <end position="231"/>
    </location>
</feature>
<reference evidence="3" key="1">
    <citation type="journal article" date="2017" name="Nat. Microbiol.">
        <title>Global analysis of biosynthetic gene clusters reveals vast potential of secondary metabolite production in Penicillium species.</title>
        <authorList>
            <person name="Nielsen J.C."/>
            <person name="Grijseels S."/>
            <person name="Prigent S."/>
            <person name="Ji B."/>
            <person name="Dainat J."/>
            <person name="Nielsen K.F."/>
            <person name="Frisvad J.C."/>
            <person name="Workman M."/>
            <person name="Nielsen J."/>
        </authorList>
    </citation>
    <scope>NUCLEOTIDE SEQUENCE [LARGE SCALE GENOMIC DNA]</scope>
    <source>
        <strain evidence="3">IBT 11843</strain>
    </source>
</reference>
<gene>
    <name evidence="2" type="ORF">PENDEC_c013G04150</name>
</gene>
<organism evidence="2 3">
    <name type="scientific">Penicillium decumbens</name>
    <dbReference type="NCBI Taxonomy" id="69771"/>
    <lineage>
        <taxon>Eukaryota</taxon>
        <taxon>Fungi</taxon>
        <taxon>Dikarya</taxon>
        <taxon>Ascomycota</taxon>
        <taxon>Pezizomycotina</taxon>
        <taxon>Eurotiomycetes</taxon>
        <taxon>Eurotiomycetidae</taxon>
        <taxon>Eurotiales</taxon>
        <taxon>Aspergillaceae</taxon>
        <taxon>Penicillium</taxon>
    </lineage>
</organism>
<comment type="caution">
    <text evidence="2">The sequence shown here is derived from an EMBL/GenBank/DDBJ whole genome shotgun (WGS) entry which is preliminary data.</text>
</comment>
<dbReference type="STRING" id="69771.A0A1V6P9T0"/>
<name>A0A1V6P9T0_PENDC</name>
<feature type="region of interest" description="Disordered" evidence="1">
    <location>
        <begin position="497"/>
        <end position="530"/>
    </location>
</feature>
<dbReference type="AlphaFoldDB" id="A0A1V6P9T0"/>
<evidence type="ECO:0008006" key="4">
    <source>
        <dbReference type="Google" id="ProtNLM"/>
    </source>
</evidence>
<keyword evidence="3" id="KW-1185">Reference proteome</keyword>
<accession>A0A1V6P9T0</accession>
<dbReference type="PANTHER" id="PTHR15992:SF5">
    <property type="entry name" value="HOLLIDAY JUNCTION RECOGNITION PROTEIN"/>
    <property type="match status" value="1"/>
</dbReference>
<dbReference type="GO" id="GO:0042393">
    <property type="term" value="F:histone binding"/>
    <property type="evidence" value="ECO:0007669"/>
    <property type="project" value="InterPro"/>
</dbReference>
<dbReference type="EMBL" id="MDYL01000013">
    <property type="protein sequence ID" value="OQD73789.1"/>
    <property type="molecule type" value="Genomic_DNA"/>
</dbReference>
<feature type="compositionally biased region" description="Polar residues" evidence="1">
    <location>
        <begin position="252"/>
        <end position="266"/>
    </location>
</feature>
<feature type="region of interest" description="Disordered" evidence="1">
    <location>
        <begin position="90"/>
        <end position="382"/>
    </location>
</feature>
<evidence type="ECO:0000256" key="1">
    <source>
        <dbReference type="SAM" id="MobiDB-lite"/>
    </source>
</evidence>
<dbReference type="PANTHER" id="PTHR15992">
    <property type="entry name" value="HOLLIDAY JUNCTION RECOGNITION PROTEIN"/>
    <property type="match status" value="1"/>
</dbReference>
<dbReference type="Gene3D" id="1.10.20.10">
    <property type="entry name" value="Histone, subunit A"/>
    <property type="match status" value="1"/>
</dbReference>
<dbReference type="InterPro" id="IPR009072">
    <property type="entry name" value="Histone-fold"/>
</dbReference>
<dbReference type="OMA" id="MENTPSK"/>
<feature type="compositionally biased region" description="Polar residues" evidence="1">
    <location>
        <begin position="560"/>
        <end position="572"/>
    </location>
</feature>
<feature type="compositionally biased region" description="Polar residues" evidence="1">
    <location>
        <begin position="300"/>
        <end position="316"/>
    </location>
</feature>
<dbReference type="Proteomes" id="UP000191522">
    <property type="component" value="Unassembled WGS sequence"/>
</dbReference>
<feature type="compositionally biased region" description="Polar residues" evidence="1">
    <location>
        <begin position="337"/>
        <end position="355"/>
    </location>
</feature>
<evidence type="ECO:0000313" key="2">
    <source>
        <dbReference type="EMBL" id="OQD73789.1"/>
    </source>
</evidence>
<protein>
    <recommendedName>
        <fullName evidence="4">Myb-like domain-containing protein</fullName>
    </recommendedName>
</protein>
<dbReference type="GO" id="GO:0005634">
    <property type="term" value="C:nucleus"/>
    <property type="evidence" value="ECO:0007669"/>
    <property type="project" value="InterPro"/>
</dbReference>
<dbReference type="InterPro" id="IPR018465">
    <property type="entry name" value="Scm3/HJURP"/>
</dbReference>
<feature type="compositionally biased region" description="Basic and acidic residues" evidence="1">
    <location>
        <begin position="367"/>
        <end position="382"/>
    </location>
</feature>
<sequence length="583" mass="66149">MDTNSDDFPVDTMDRPAKRACLSFSSDPVEEVPEQWDLQAARAQNDLKLKSIFERIFSKYGKDFTELGDEIDLQTGKIVVDNGHLLGLREETDAGESQPWFYEDEDADSKNGEDPEELPVQAHEPSTNEQDGIHGESDPEGDSLLDSGLFYNDAGSTENPKKRAWKEIQDPGPIDPIWQAPELPRLFSTPTGVKHKMATPRLPSFIREPSPPGSGSVWTVPRRGRPPGRPRPHTEVKPQASPSKVRTRVERTYQSSPVSHGWSFSQIPDGDESDDPLQEDQPSPTPSKLSVRGKRISRPLFTSNRYLKTNRPSTQEVVPRDQSAATDSDPESEPLEQNDTQDNVALDTVLQSSAARPQPKSVSKPRTKTEPRYKMPRESHSSITPDEARLIIRLRHVQRKEFKEIKDFLPDRKMMQIYHWDYHHWTRTRLDPPRLSAPWTKGELDILQKLKDKTGLLWPDIKAKVPGRSRKEIEYELMRLWVGDEVWNDEEWNENVEGEDVTGLSSRPRKRPLDTGTPEVDSEDGKTSRSFEMIIDDDSDTFKSDASSDIFLSAIDLNSPAYSRQGSRTPSRATPAKRLKLTT</sequence>
<dbReference type="GO" id="GO:0046982">
    <property type="term" value="F:protein heterodimerization activity"/>
    <property type="evidence" value="ECO:0007669"/>
    <property type="project" value="InterPro"/>
</dbReference>
<proteinExistence type="predicted"/>
<dbReference type="Pfam" id="PF10384">
    <property type="entry name" value="Scm3"/>
    <property type="match status" value="1"/>
</dbReference>
<feature type="compositionally biased region" description="Basic and acidic residues" evidence="1">
    <location>
        <begin position="159"/>
        <end position="169"/>
    </location>
</feature>
<feature type="compositionally biased region" description="Acidic residues" evidence="1">
    <location>
        <begin position="269"/>
        <end position="278"/>
    </location>
</feature>
<feature type="region of interest" description="Disordered" evidence="1">
    <location>
        <begin position="560"/>
        <end position="583"/>
    </location>
</feature>
<dbReference type="InterPro" id="IPR009057">
    <property type="entry name" value="Homeodomain-like_sf"/>
</dbReference>
<dbReference type="SUPFAM" id="SSF46689">
    <property type="entry name" value="Homeodomain-like"/>
    <property type="match status" value="1"/>
</dbReference>
<evidence type="ECO:0000313" key="3">
    <source>
        <dbReference type="Proteomes" id="UP000191522"/>
    </source>
</evidence>